<evidence type="ECO:0000313" key="2">
    <source>
        <dbReference type="EMBL" id="QMW24130.1"/>
    </source>
</evidence>
<dbReference type="KEGG" id="sand:H3309_06645"/>
<dbReference type="NCBIfam" id="NF035944">
    <property type="entry name" value="PEPxxWA-CTERM"/>
    <property type="match status" value="1"/>
</dbReference>
<sequence>MRTPLVGLLLPIALIVATPAAAVAIIGGTTRVAVNPLPPGLTPGLLGTATLGPGPGLSVDFPITGGLLDGIRTRIFHEGSGVSLTGGTDVLALENFIIAPNLNRILGDVTLNGTLVGSDVPLFLANFASVSAAALADLSNPSLVLRLTPQAIGALNTAFGVTLPANARFGTAASAPSLVPEASVWATMILGFGLVGLSLRRRPFKATLS</sequence>
<protein>
    <submittedName>
        <fullName evidence="2">PEPxxWA-CTERM sorting domain-containing protein</fullName>
    </submittedName>
</protein>
<keyword evidence="3" id="KW-1185">Reference proteome</keyword>
<proteinExistence type="predicted"/>
<keyword evidence="1" id="KW-1133">Transmembrane helix</keyword>
<dbReference type="EMBL" id="CP059851">
    <property type="protein sequence ID" value="QMW24130.1"/>
    <property type="molecule type" value="Genomic_DNA"/>
</dbReference>
<gene>
    <name evidence="2" type="ORF">H3309_06645</name>
</gene>
<evidence type="ECO:0000313" key="3">
    <source>
        <dbReference type="Proteomes" id="UP000515292"/>
    </source>
</evidence>
<dbReference type="Proteomes" id="UP000515292">
    <property type="component" value="Chromosome"/>
</dbReference>
<accession>A0A7G5IL88</accession>
<evidence type="ECO:0000256" key="1">
    <source>
        <dbReference type="SAM" id="Phobius"/>
    </source>
</evidence>
<keyword evidence="1" id="KW-0812">Transmembrane</keyword>
<organism evidence="2 3">
    <name type="scientific">Sandaracinobacteroides saxicola</name>
    <dbReference type="NCBI Taxonomy" id="2759707"/>
    <lineage>
        <taxon>Bacteria</taxon>
        <taxon>Pseudomonadati</taxon>
        <taxon>Pseudomonadota</taxon>
        <taxon>Alphaproteobacteria</taxon>
        <taxon>Sphingomonadales</taxon>
        <taxon>Sphingosinicellaceae</taxon>
        <taxon>Sandaracinobacteroides</taxon>
    </lineage>
</organism>
<dbReference type="RefSeq" id="WP_182297953.1">
    <property type="nucleotide sequence ID" value="NZ_CP059851.1"/>
</dbReference>
<dbReference type="AlphaFoldDB" id="A0A7G5IL88"/>
<reference evidence="2 3" key="1">
    <citation type="submission" date="2020-07" db="EMBL/GenBank/DDBJ databases">
        <title>Complete genome sequence for Sandaracinobacter sp. M6.</title>
        <authorList>
            <person name="Tang Y."/>
            <person name="Liu Q."/>
            <person name="Guo Z."/>
            <person name="Lei P."/>
            <person name="Huang B."/>
        </authorList>
    </citation>
    <scope>NUCLEOTIDE SEQUENCE [LARGE SCALE GENOMIC DNA]</scope>
    <source>
        <strain evidence="2 3">M6</strain>
    </source>
</reference>
<feature type="transmembrane region" description="Helical" evidence="1">
    <location>
        <begin position="182"/>
        <end position="199"/>
    </location>
</feature>
<name>A0A7G5IL88_9SPHN</name>
<keyword evidence="1" id="KW-0472">Membrane</keyword>